<dbReference type="PANTHER" id="PTHR24393">
    <property type="entry name" value="ZINC FINGER PROTEIN"/>
    <property type="match status" value="1"/>
</dbReference>
<dbReference type="Pfam" id="PF00096">
    <property type="entry name" value="zf-C2H2"/>
    <property type="match status" value="5"/>
</dbReference>
<evidence type="ECO:0000256" key="2">
    <source>
        <dbReference type="ARBA" id="ARBA00022737"/>
    </source>
</evidence>
<feature type="domain" description="C2H2-type" evidence="8">
    <location>
        <begin position="346"/>
        <end position="373"/>
    </location>
</feature>
<feature type="domain" description="C2H2-type" evidence="8">
    <location>
        <begin position="431"/>
        <end position="458"/>
    </location>
</feature>
<evidence type="ECO:0000256" key="3">
    <source>
        <dbReference type="ARBA" id="ARBA00022771"/>
    </source>
</evidence>
<keyword evidence="4" id="KW-0862">Zinc</keyword>
<dbReference type="AlphaFoldDB" id="A0A8J5RGI2"/>
<dbReference type="EMBL" id="JAAOIC020000019">
    <property type="protein sequence ID" value="KAG8040851.1"/>
    <property type="molecule type" value="Genomic_DNA"/>
</dbReference>
<reference evidence="9" key="1">
    <citation type="submission" date="2020-03" db="EMBL/GenBank/DDBJ databases">
        <authorList>
            <person name="Chebbi M.A."/>
            <person name="Drezen J.M."/>
        </authorList>
    </citation>
    <scope>NUCLEOTIDE SEQUENCE</scope>
    <source>
        <tissue evidence="9">Whole body</tissue>
    </source>
</reference>
<feature type="compositionally biased region" description="Low complexity" evidence="7">
    <location>
        <begin position="142"/>
        <end position="157"/>
    </location>
</feature>
<feature type="compositionally biased region" description="Basic and acidic residues" evidence="7">
    <location>
        <begin position="79"/>
        <end position="95"/>
    </location>
</feature>
<gene>
    <name evidence="9" type="ORF">G9C98_001839</name>
</gene>
<proteinExistence type="predicted"/>
<evidence type="ECO:0000256" key="5">
    <source>
        <dbReference type="ARBA" id="ARBA00023242"/>
    </source>
</evidence>
<comment type="caution">
    <text evidence="9">The sequence shown here is derived from an EMBL/GenBank/DDBJ whole genome shotgun (WGS) entry which is preliminary data.</text>
</comment>
<dbReference type="GO" id="GO:0000978">
    <property type="term" value="F:RNA polymerase II cis-regulatory region sequence-specific DNA binding"/>
    <property type="evidence" value="ECO:0007669"/>
    <property type="project" value="TreeGrafter"/>
</dbReference>
<evidence type="ECO:0000256" key="1">
    <source>
        <dbReference type="ARBA" id="ARBA00022723"/>
    </source>
</evidence>
<feature type="domain" description="C2H2-type" evidence="8">
    <location>
        <begin position="459"/>
        <end position="487"/>
    </location>
</feature>
<feature type="domain" description="C2H2-type" evidence="8">
    <location>
        <begin position="403"/>
        <end position="430"/>
    </location>
</feature>
<feature type="region of interest" description="Disordered" evidence="7">
    <location>
        <begin position="20"/>
        <end position="182"/>
    </location>
</feature>
<feature type="domain" description="C2H2-type" evidence="8">
    <location>
        <begin position="516"/>
        <end position="543"/>
    </location>
</feature>
<sequence>MRSEEKITVENVIVAESVVIPEPPSTSTNNISTDKNHNSTADIENVDPTREENFKDIIEPAEITTKPKRTRTSPQTRSKNNDKDTNEHVVDETPNRRWLRSRNMTESRIKTRKKSKSKNISLKKVTSRTKSTLKEGVSIVTRLRSQNQNQNRVNSNSEAISEKTSNNSSASKTQEKVADENGMIQIPTSALNKVLTAVSSSPEVEVSVKESSNRNGDIEDISFTLELRKKQETESTVTVLARVFPDQGSCLVGSEIINLLEDENNSELSQIINSIVKGKNNKDKDLPSSRTAELEELEKRLSSISDSGGGGIISSRNPEELFRIDGEEIRVDDNVESTTVDGQSGYSCKLCRKFYERRDKCTVHVKTHLGIKQYACTLCVAKFVCKSDVMKHIRCSHTNPRPMQCPKCPKRFRSKFDLTEHDNVHKGIKPYQCSDCGQSYHHKVSLQMHVKSHLPPQNLACEYCGKVFPFRTRLLSHIGSVHLKNRRNFRCRFCYNLYSSLAVLNDHIKTRHATTYTCEICSKTFKVASKYKAHVLQHSNPKPFVCNVCNNRYASKAFLNEHLLKHEGLRKHICQKCGASFAQASHLAAHRHVHGEKTHACPECGRKFNRRDNMKVHRKRHFAESGRIVTTDNKNQTGISDKSTPSPASVDTDSNEK</sequence>
<dbReference type="FunFam" id="3.30.160.60:FF:000446">
    <property type="entry name" value="Zinc finger protein"/>
    <property type="match status" value="1"/>
</dbReference>
<dbReference type="PROSITE" id="PS00028">
    <property type="entry name" value="ZINC_FINGER_C2H2_1"/>
    <property type="match status" value="9"/>
</dbReference>
<keyword evidence="2" id="KW-0677">Repeat</keyword>
<keyword evidence="10" id="KW-1185">Reference proteome</keyword>
<feature type="region of interest" description="Disordered" evidence="7">
    <location>
        <begin position="615"/>
        <end position="657"/>
    </location>
</feature>
<dbReference type="PANTHER" id="PTHR24393:SF34">
    <property type="entry name" value="PR_SET DOMAIN 13"/>
    <property type="match status" value="1"/>
</dbReference>
<feature type="domain" description="C2H2-type" evidence="8">
    <location>
        <begin position="572"/>
        <end position="599"/>
    </location>
</feature>
<feature type="compositionally biased region" description="Basic and acidic residues" evidence="7">
    <location>
        <begin position="47"/>
        <end position="58"/>
    </location>
</feature>
<feature type="domain" description="C2H2-type" evidence="8">
    <location>
        <begin position="599"/>
        <end position="626"/>
    </location>
</feature>
<evidence type="ECO:0000256" key="4">
    <source>
        <dbReference type="ARBA" id="ARBA00022833"/>
    </source>
</evidence>
<feature type="domain" description="C2H2-type" evidence="8">
    <location>
        <begin position="544"/>
        <end position="571"/>
    </location>
</feature>
<dbReference type="Proteomes" id="UP000729913">
    <property type="component" value="Unassembled WGS sequence"/>
</dbReference>
<evidence type="ECO:0000259" key="8">
    <source>
        <dbReference type="PROSITE" id="PS50157"/>
    </source>
</evidence>
<dbReference type="FunFam" id="3.30.160.60:FF:000100">
    <property type="entry name" value="Zinc finger 45-like"/>
    <property type="match status" value="1"/>
</dbReference>
<feature type="compositionally biased region" description="Polar residues" evidence="7">
    <location>
        <begin position="158"/>
        <end position="172"/>
    </location>
</feature>
<dbReference type="InterPro" id="IPR013087">
    <property type="entry name" value="Znf_C2H2_type"/>
</dbReference>
<feature type="compositionally biased region" description="Polar residues" evidence="7">
    <location>
        <begin position="25"/>
        <end position="42"/>
    </location>
</feature>
<keyword evidence="5" id="KW-0539">Nucleus</keyword>
<evidence type="ECO:0000313" key="9">
    <source>
        <dbReference type="EMBL" id="KAG8040851.1"/>
    </source>
</evidence>
<dbReference type="OrthoDB" id="6077919at2759"/>
<evidence type="ECO:0000256" key="7">
    <source>
        <dbReference type="SAM" id="MobiDB-lite"/>
    </source>
</evidence>
<evidence type="ECO:0000256" key="6">
    <source>
        <dbReference type="PROSITE-ProRule" id="PRU00042"/>
    </source>
</evidence>
<dbReference type="SMART" id="SM00355">
    <property type="entry name" value="ZnF_C2H2"/>
    <property type="match status" value="10"/>
</dbReference>
<protein>
    <recommendedName>
        <fullName evidence="8">C2H2-type domain-containing protein</fullName>
    </recommendedName>
</protein>
<feature type="compositionally biased region" description="Polar residues" evidence="7">
    <location>
        <begin position="628"/>
        <end position="657"/>
    </location>
</feature>
<keyword evidence="3 6" id="KW-0863">Zinc-finger</keyword>
<dbReference type="GO" id="GO:0008270">
    <property type="term" value="F:zinc ion binding"/>
    <property type="evidence" value="ECO:0007669"/>
    <property type="project" value="UniProtKB-KW"/>
</dbReference>
<accession>A0A8J5RGI2</accession>
<keyword evidence="1" id="KW-0479">Metal-binding</keyword>
<organism evidence="9 10">
    <name type="scientific">Cotesia typhae</name>
    <dbReference type="NCBI Taxonomy" id="2053667"/>
    <lineage>
        <taxon>Eukaryota</taxon>
        <taxon>Metazoa</taxon>
        <taxon>Ecdysozoa</taxon>
        <taxon>Arthropoda</taxon>
        <taxon>Hexapoda</taxon>
        <taxon>Insecta</taxon>
        <taxon>Pterygota</taxon>
        <taxon>Neoptera</taxon>
        <taxon>Endopterygota</taxon>
        <taxon>Hymenoptera</taxon>
        <taxon>Apocrita</taxon>
        <taxon>Ichneumonoidea</taxon>
        <taxon>Braconidae</taxon>
        <taxon>Microgastrinae</taxon>
        <taxon>Cotesia</taxon>
    </lineage>
</organism>
<dbReference type="GO" id="GO:0005634">
    <property type="term" value="C:nucleus"/>
    <property type="evidence" value="ECO:0007669"/>
    <property type="project" value="TreeGrafter"/>
</dbReference>
<dbReference type="GO" id="GO:0001228">
    <property type="term" value="F:DNA-binding transcription activator activity, RNA polymerase II-specific"/>
    <property type="evidence" value="ECO:0007669"/>
    <property type="project" value="TreeGrafter"/>
</dbReference>
<dbReference type="PROSITE" id="PS50157">
    <property type="entry name" value="ZINC_FINGER_C2H2_2"/>
    <property type="match status" value="9"/>
</dbReference>
<evidence type="ECO:0000313" key="10">
    <source>
        <dbReference type="Proteomes" id="UP000729913"/>
    </source>
</evidence>
<feature type="domain" description="C2H2-type" evidence="8">
    <location>
        <begin position="374"/>
        <end position="402"/>
    </location>
</feature>
<name>A0A8J5RGI2_9HYME</name>
<reference evidence="9" key="2">
    <citation type="submission" date="2021-04" db="EMBL/GenBank/DDBJ databases">
        <title>Genome-wide patterns of bracovirus chromosomal integration into multiple host tissues during parasitism.</title>
        <authorList>
            <person name="Chebbi M.A.C."/>
        </authorList>
    </citation>
    <scope>NUCLEOTIDE SEQUENCE</scope>
    <source>
        <tissue evidence="9">Whole body</tissue>
    </source>
</reference>